<dbReference type="AlphaFoldDB" id="A0AAD6DMV5"/>
<keyword evidence="5 8" id="KW-1133">Transmembrane helix</keyword>
<dbReference type="PANTHER" id="PTHR33567:SF3">
    <property type="entry name" value="CHROMATE ION TRANSPORTER (EUROFUNG)"/>
    <property type="match status" value="1"/>
</dbReference>
<comment type="subcellular location">
    <subcellularLocation>
        <location evidence="1">Cell membrane</location>
        <topology evidence="1">Multi-pass membrane protein</topology>
    </subcellularLocation>
</comment>
<feature type="transmembrane region" description="Helical" evidence="8">
    <location>
        <begin position="578"/>
        <end position="596"/>
    </location>
</feature>
<comment type="caution">
    <text evidence="9">The sequence shown here is derived from an EMBL/GenBank/DDBJ whole genome shotgun (WGS) entry which is preliminary data.</text>
</comment>
<feature type="transmembrane region" description="Helical" evidence="8">
    <location>
        <begin position="306"/>
        <end position="328"/>
    </location>
</feature>
<name>A0AAD6DMV5_9EURO</name>
<evidence type="ECO:0000256" key="3">
    <source>
        <dbReference type="ARBA" id="ARBA00022475"/>
    </source>
</evidence>
<feature type="compositionally biased region" description="Basic and acidic residues" evidence="7">
    <location>
        <begin position="265"/>
        <end position="278"/>
    </location>
</feature>
<evidence type="ECO:0000313" key="9">
    <source>
        <dbReference type="EMBL" id="KAJ5589310.1"/>
    </source>
</evidence>
<dbReference type="Pfam" id="PF02417">
    <property type="entry name" value="Chromate_transp"/>
    <property type="match status" value="2"/>
</dbReference>
<accession>A0AAD6DMV5</accession>
<protein>
    <submittedName>
        <fullName evidence="9">Uncharacterized protein</fullName>
    </submittedName>
</protein>
<feature type="transmembrane region" description="Helical" evidence="8">
    <location>
        <begin position="445"/>
        <end position="465"/>
    </location>
</feature>
<reference evidence="9" key="1">
    <citation type="journal article" date="2023" name="IMA Fungus">
        <title>Comparative genomic study of the Penicillium genus elucidates a diverse pangenome and 15 lateral gene transfer events.</title>
        <authorList>
            <person name="Petersen C."/>
            <person name="Sorensen T."/>
            <person name="Nielsen M.R."/>
            <person name="Sondergaard T.E."/>
            <person name="Sorensen J.L."/>
            <person name="Fitzpatrick D.A."/>
            <person name="Frisvad J.C."/>
            <person name="Nielsen K.L."/>
        </authorList>
    </citation>
    <scope>NUCLEOTIDE SEQUENCE</scope>
    <source>
        <strain evidence="9">IBT 12815</strain>
    </source>
</reference>
<feature type="transmembrane region" description="Helical" evidence="8">
    <location>
        <begin position="340"/>
        <end position="362"/>
    </location>
</feature>
<feature type="transmembrane region" description="Helical" evidence="8">
    <location>
        <begin position="843"/>
        <end position="863"/>
    </location>
</feature>
<evidence type="ECO:0000256" key="5">
    <source>
        <dbReference type="ARBA" id="ARBA00022989"/>
    </source>
</evidence>
<sequence length="947" mass="105455">MPLLSPFSQCFSSLVQLNSKWRSRGGLRGNEGPEKPMSSRLWDVFLRTWDLGFTAFGGPPVHFQILHSRFVEGKGNKEKWVDEQTYQELFAVCQGLPGPASTKMIFCLVLLHAGFIPAMLAFFLWSLPGAIGMYALSLGVQNMSETLPKPVYSLLSGLNASTVGIVALAAVQLAEKAIRDKLSRILVIFGACAGLCYNALWYFPVLMTIGGFLTSVWDGWLYQQIRRAKIASKDRHSRPEQDVTNGAPIAMDDITLEENGLQRSETTRQRRMDPRTEGLPHSTIDTTRSAQSAEAASQQHIIRIRVGALVMGIFFASFIGILVARAQITTPPLVLDLFANMYLAGTVIFGGGPVVIPLLRTYVVDPGWVSSRDFLIGLAIIQAFPGPNFNFAVFLGALALQNSRFPTALGAFLGGLGIFLPGITLAVAIQGFWRVLRKKKYVVDFLRGVNATAVGLVFTAVYRLWEIGYLTHERSDGQSLGKEPWWVVVATVTYAGSAWFHVPPPVAIVMGAILGLCRSMAASNSTALVSWQLEDNSRSTFALVWSCLSTVFACTWTVLHPALPRRNSPTVRMIISNFAYWLLAIFFPEYVFVNASQMRYRAMLLKNVCNEAQKTRYLESVDPEAWLSKRARPLDQVQNQDSTGPHPFRTEWTLRKCFCIIAGGLALQTQDGWIYILRRSDMKPFIEAGIVEDIDFHDREVEDHAKADSLGKTFTVLQTSWFLFNTIARWATSLPVAPIELATVAYVPCAVLMYAMWWYNPKDMTTPITIYVRCDLNNLPTHLLDQTATNPYGWVHRHAQEKKQTMLSVFAQASEWFFDAAAGPADTSGELAYDGFYKPSHGCIITAVNTFVAFLYCGIHLAGWNFPFPTGAERITWLVSSLACVVIVAFNARKGFWYRVILLVELICFAIYGILRLAMMVLAFTSLRALPVGSYTTVEWVMSIPHV</sequence>
<feature type="transmembrane region" description="Helical" evidence="8">
    <location>
        <begin position="105"/>
        <end position="131"/>
    </location>
</feature>
<proteinExistence type="inferred from homology"/>
<feature type="transmembrane region" description="Helical" evidence="8">
    <location>
        <begin position="374"/>
        <end position="400"/>
    </location>
</feature>
<dbReference type="GO" id="GO:0015109">
    <property type="term" value="F:chromate transmembrane transporter activity"/>
    <property type="evidence" value="ECO:0007669"/>
    <property type="project" value="InterPro"/>
</dbReference>
<dbReference type="GeneID" id="81593284"/>
<evidence type="ECO:0000256" key="1">
    <source>
        <dbReference type="ARBA" id="ARBA00004651"/>
    </source>
</evidence>
<keyword evidence="10" id="KW-1185">Reference proteome</keyword>
<evidence type="ECO:0000256" key="2">
    <source>
        <dbReference type="ARBA" id="ARBA00005262"/>
    </source>
</evidence>
<dbReference type="Proteomes" id="UP001213799">
    <property type="component" value="Unassembled WGS sequence"/>
</dbReference>
<organism evidence="9 10">
    <name type="scientific">Penicillium hordei</name>
    <dbReference type="NCBI Taxonomy" id="40994"/>
    <lineage>
        <taxon>Eukaryota</taxon>
        <taxon>Fungi</taxon>
        <taxon>Dikarya</taxon>
        <taxon>Ascomycota</taxon>
        <taxon>Pezizomycotina</taxon>
        <taxon>Eurotiomycetes</taxon>
        <taxon>Eurotiomycetidae</taxon>
        <taxon>Eurotiales</taxon>
        <taxon>Aspergillaceae</taxon>
        <taxon>Penicillium</taxon>
    </lineage>
</organism>
<comment type="similarity">
    <text evidence="2">Belongs to the chromate ion transporter (CHR) (TC 2.A.51) family.</text>
</comment>
<keyword evidence="3" id="KW-1003">Cell membrane</keyword>
<evidence type="ECO:0000256" key="8">
    <source>
        <dbReference type="SAM" id="Phobius"/>
    </source>
</evidence>
<feature type="transmembrane region" description="Helical" evidence="8">
    <location>
        <begin position="151"/>
        <end position="173"/>
    </location>
</feature>
<feature type="region of interest" description="Disordered" evidence="7">
    <location>
        <begin position="260"/>
        <end position="290"/>
    </location>
</feature>
<feature type="transmembrane region" description="Helical" evidence="8">
    <location>
        <begin position="209"/>
        <end position="225"/>
    </location>
</feature>
<evidence type="ECO:0000256" key="7">
    <source>
        <dbReference type="SAM" id="MobiDB-lite"/>
    </source>
</evidence>
<dbReference type="GO" id="GO:0005886">
    <property type="term" value="C:plasma membrane"/>
    <property type="evidence" value="ECO:0007669"/>
    <property type="project" value="UniProtKB-SubCell"/>
</dbReference>
<feature type="transmembrane region" description="Helical" evidence="8">
    <location>
        <begin position="485"/>
        <end position="517"/>
    </location>
</feature>
<dbReference type="PANTHER" id="PTHR33567">
    <property type="entry name" value="CHROMATE ION TRANSPORTER (EUROFUNG)"/>
    <property type="match status" value="1"/>
</dbReference>
<gene>
    <name evidence="9" type="ORF">N7537_011988</name>
</gene>
<evidence type="ECO:0000313" key="10">
    <source>
        <dbReference type="Proteomes" id="UP001213799"/>
    </source>
</evidence>
<feature type="transmembrane region" description="Helical" evidence="8">
    <location>
        <begin position="875"/>
        <end position="893"/>
    </location>
</feature>
<feature type="transmembrane region" description="Helical" evidence="8">
    <location>
        <begin position="412"/>
        <end position="433"/>
    </location>
</feature>
<keyword evidence="4 8" id="KW-0812">Transmembrane</keyword>
<evidence type="ECO:0000256" key="4">
    <source>
        <dbReference type="ARBA" id="ARBA00022692"/>
    </source>
</evidence>
<dbReference type="RefSeq" id="XP_056748329.1">
    <property type="nucleotide sequence ID" value="XM_056903042.1"/>
</dbReference>
<evidence type="ECO:0000256" key="6">
    <source>
        <dbReference type="ARBA" id="ARBA00023136"/>
    </source>
</evidence>
<keyword evidence="6 8" id="KW-0472">Membrane</keyword>
<feature type="transmembrane region" description="Helical" evidence="8">
    <location>
        <begin position="900"/>
        <end position="924"/>
    </location>
</feature>
<dbReference type="InterPro" id="IPR003370">
    <property type="entry name" value="Chromate_transpt"/>
</dbReference>
<dbReference type="EMBL" id="JAQJAE010000006">
    <property type="protein sequence ID" value="KAJ5589310.1"/>
    <property type="molecule type" value="Genomic_DNA"/>
</dbReference>
<feature type="transmembrane region" description="Helical" evidence="8">
    <location>
        <begin position="538"/>
        <end position="558"/>
    </location>
</feature>
<reference evidence="9" key="2">
    <citation type="submission" date="2023-01" db="EMBL/GenBank/DDBJ databases">
        <authorList>
            <person name="Petersen C."/>
        </authorList>
    </citation>
    <scope>NUCLEOTIDE SEQUENCE</scope>
    <source>
        <strain evidence="9">IBT 12815</strain>
    </source>
</reference>